<keyword evidence="6" id="KW-0408">Iron</keyword>
<keyword evidence="11" id="KW-1185">Reference proteome</keyword>
<gene>
    <name evidence="10" type="primary">napH</name>
    <name evidence="10" type="ORF">OU798_12675</name>
</gene>
<accession>A0A9X3FDV7</accession>
<dbReference type="GO" id="GO:0005886">
    <property type="term" value="C:plasma membrane"/>
    <property type="evidence" value="ECO:0007669"/>
    <property type="project" value="TreeGrafter"/>
</dbReference>
<evidence type="ECO:0000256" key="5">
    <source>
        <dbReference type="ARBA" id="ARBA00022982"/>
    </source>
</evidence>
<evidence type="ECO:0000256" key="3">
    <source>
        <dbReference type="ARBA" id="ARBA00022723"/>
    </source>
</evidence>
<evidence type="ECO:0000256" key="1">
    <source>
        <dbReference type="ARBA" id="ARBA00022448"/>
    </source>
</evidence>
<evidence type="ECO:0000256" key="2">
    <source>
        <dbReference type="ARBA" id="ARBA00022485"/>
    </source>
</evidence>
<keyword evidence="3" id="KW-0479">Metal-binding</keyword>
<comment type="caution">
    <text evidence="10">The sequence shown here is derived from an EMBL/GenBank/DDBJ whole genome shotgun (WGS) entry which is preliminary data.</text>
</comment>
<dbReference type="SUPFAM" id="SSF54862">
    <property type="entry name" value="4Fe-4S ferredoxins"/>
    <property type="match status" value="1"/>
</dbReference>
<evidence type="ECO:0000313" key="11">
    <source>
        <dbReference type="Proteomes" id="UP001145087"/>
    </source>
</evidence>
<dbReference type="Gene3D" id="3.30.70.20">
    <property type="match status" value="1"/>
</dbReference>
<dbReference type="NCBIfam" id="NF007013">
    <property type="entry name" value="PRK09477.1"/>
    <property type="match status" value="1"/>
</dbReference>
<keyword evidence="4" id="KW-0677">Repeat</keyword>
<feature type="transmembrane region" description="Helical" evidence="8">
    <location>
        <begin position="123"/>
        <end position="143"/>
    </location>
</feature>
<dbReference type="InterPro" id="IPR017896">
    <property type="entry name" value="4Fe4S_Fe-S-bd"/>
</dbReference>
<sequence length="271" mass="30270">MTIYYKYRFLIFRRLLQFTALFLFAGSNWFGWTVLKGNFSSAKLLETVNLTDPFAVLQILATGFQVGADVLISALLVLVFYSLLSGRMFCSWVCPINPVSDFTRWLRSMLGIKRNLLGATKNFRYWLLGLSLVLSAITGIAAFEAISPIGFFHRQVVFAAGFGWAVVLMVFFLDLGIVKNGWCGFLCPLGSFYSVVGNIGLLKVNHKKEKCTLCNKCFQVCPEPQVLGIIGKQNGFVKSGECTNCARCIEVCDDKALGFSLRINENKKKVK</sequence>
<evidence type="ECO:0000256" key="4">
    <source>
        <dbReference type="ARBA" id="ARBA00022737"/>
    </source>
</evidence>
<evidence type="ECO:0000256" key="8">
    <source>
        <dbReference type="SAM" id="Phobius"/>
    </source>
</evidence>
<feature type="domain" description="4Fe-4S ferredoxin-type" evidence="9">
    <location>
        <begin position="202"/>
        <end position="232"/>
    </location>
</feature>
<keyword evidence="1" id="KW-0813">Transport</keyword>
<dbReference type="EMBL" id="JAPOHD010000027">
    <property type="protein sequence ID" value="MCY1721205.1"/>
    <property type="molecule type" value="Genomic_DNA"/>
</dbReference>
<dbReference type="InterPro" id="IPR051684">
    <property type="entry name" value="Electron_Trans/Redox"/>
</dbReference>
<dbReference type="PANTHER" id="PTHR30176">
    <property type="entry name" value="FERREDOXIN-TYPE PROTEIN NAPH"/>
    <property type="match status" value="1"/>
</dbReference>
<dbReference type="InterPro" id="IPR017900">
    <property type="entry name" value="4Fe4S_Fe_S_CS"/>
</dbReference>
<evidence type="ECO:0000256" key="7">
    <source>
        <dbReference type="ARBA" id="ARBA00023014"/>
    </source>
</evidence>
<keyword evidence="8" id="KW-0472">Membrane</keyword>
<proteinExistence type="predicted"/>
<feature type="transmembrane region" description="Helical" evidence="8">
    <location>
        <begin position="155"/>
        <end position="175"/>
    </location>
</feature>
<keyword evidence="8" id="KW-1133">Transmembrane helix</keyword>
<dbReference type="GO" id="GO:0051539">
    <property type="term" value="F:4 iron, 4 sulfur cluster binding"/>
    <property type="evidence" value="ECO:0007669"/>
    <property type="project" value="UniProtKB-KW"/>
</dbReference>
<dbReference type="AlphaFoldDB" id="A0A9X3FDV7"/>
<dbReference type="NCBIfam" id="TIGR02163">
    <property type="entry name" value="napH"/>
    <property type="match status" value="1"/>
</dbReference>
<evidence type="ECO:0000259" key="9">
    <source>
        <dbReference type="PROSITE" id="PS51379"/>
    </source>
</evidence>
<keyword evidence="2" id="KW-0004">4Fe-4S</keyword>
<keyword evidence="7" id="KW-0411">Iron-sulfur</keyword>
<dbReference type="PROSITE" id="PS51379">
    <property type="entry name" value="4FE4S_FER_2"/>
    <property type="match status" value="2"/>
</dbReference>
<keyword evidence="8" id="KW-0812">Transmembrane</keyword>
<dbReference type="InterPro" id="IPR011886">
    <property type="entry name" value="NapH_MauN"/>
</dbReference>
<feature type="transmembrane region" description="Helical" evidence="8">
    <location>
        <begin position="15"/>
        <end position="35"/>
    </location>
</feature>
<dbReference type="RefSeq" id="WP_343333537.1">
    <property type="nucleotide sequence ID" value="NZ_JAPOHD010000027.1"/>
</dbReference>
<dbReference type="Pfam" id="PF12801">
    <property type="entry name" value="Fer4_5"/>
    <property type="match status" value="2"/>
</dbReference>
<dbReference type="Proteomes" id="UP001145087">
    <property type="component" value="Unassembled WGS sequence"/>
</dbReference>
<feature type="transmembrane region" description="Helical" evidence="8">
    <location>
        <begin position="55"/>
        <end position="81"/>
    </location>
</feature>
<protein>
    <submittedName>
        <fullName evidence="10">Quinol dehydrogenase ferredoxin subunit NapH</fullName>
    </submittedName>
</protein>
<keyword evidence="5" id="KW-0249">Electron transport</keyword>
<evidence type="ECO:0000313" key="10">
    <source>
        <dbReference type="EMBL" id="MCY1721205.1"/>
    </source>
</evidence>
<dbReference type="Pfam" id="PF13237">
    <property type="entry name" value="Fer4_10"/>
    <property type="match status" value="1"/>
</dbReference>
<evidence type="ECO:0000256" key="6">
    <source>
        <dbReference type="ARBA" id="ARBA00023004"/>
    </source>
</evidence>
<feature type="domain" description="4Fe-4S ferredoxin-type" evidence="9">
    <location>
        <begin position="233"/>
        <end position="262"/>
    </location>
</feature>
<name>A0A9X3FDV7_9BACT</name>
<dbReference type="GO" id="GO:0046872">
    <property type="term" value="F:metal ion binding"/>
    <property type="evidence" value="ECO:0007669"/>
    <property type="project" value="UniProtKB-KW"/>
</dbReference>
<reference evidence="10" key="1">
    <citation type="submission" date="2022-11" db="EMBL/GenBank/DDBJ databases">
        <title>Marilongibacter aestuarii gen. nov., sp. nov., isolated from tidal flat sediment.</title>
        <authorList>
            <person name="Jiayan W."/>
        </authorList>
    </citation>
    <scope>NUCLEOTIDE SEQUENCE</scope>
    <source>
        <strain evidence="10">Z1-6</strain>
    </source>
</reference>
<dbReference type="PANTHER" id="PTHR30176:SF3">
    <property type="entry name" value="FERREDOXIN-TYPE PROTEIN NAPH"/>
    <property type="match status" value="1"/>
</dbReference>
<organism evidence="10 11">
    <name type="scientific">Draconibacterium aestuarii</name>
    <dbReference type="NCBI Taxonomy" id="2998507"/>
    <lineage>
        <taxon>Bacteria</taxon>
        <taxon>Pseudomonadati</taxon>
        <taxon>Bacteroidota</taxon>
        <taxon>Bacteroidia</taxon>
        <taxon>Marinilabiliales</taxon>
        <taxon>Prolixibacteraceae</taxon>
        <taxon>Draconibacterium</taxon>
    </lineage>
</organism>
<dbReference type="PROSITE" id="PS00198">
    <property type="entry name" value="4FE4S_FER_1"/>
    <property type="match status" value="1"/>
</dbReference>